<keyword evidence="1" id="KW-0812">Transmembrane</keyword>
<dbReference type="Proteomes" id="UP000335538">
    <property type="component" value="Unassembled WGS sequence"/>
</dbReference>
<gene>
    <name evidence="2" type="ORF">PSP31121_05517</name>
</gene>
<dbReference type="RefSeq" id="WP_150811534.1">
    <property type="nucleotide sequence ID" value="NZ_CABPSR010000042.1"/>
</dbReference>
<dbReference type="EMBL" id="CABPSR010000042">
    <property type="protein sequence ID" value="VVE85884.1"/>
    <property type="molecule type" value="Genomic_DNA"/>
</dbReference>
<evidence type="ECO:0000313" key="3">
    <source>
        <dbReference type="Proteomes" id="UP000335538"/>
    </source>
</evidence>
<accession>A0A5E5BJK3</accession>
<keyword evidence="1" id="KW-1133">Transmembrane helix</keyword>
<organism evidence="2 3">
    <name type="scientific">Pandoraea sputorum</name>
    <dbReference type="NCBI Taxonomy" id="93222"/>
    <lineage>
        <taxon>Bacteria</taxon>
        <taxon>Pseudomonadati</taxon>
        <taxon>Pseudomonadota</taxon>
        <taxon>Betaproteobacteria</taxon>
        <taxon>Burkholderiales</taxon>
        <taxon>Burkholderiaceae</taxon>
        <taxon>Pandoraea</taxon>
    </lineage>
</organism>
<feature type="transmembrane region" description="Helical" evidence="1">
    <location>
        <begin position="109"/>
        <end position="132"/>
    </location>
</feature>
<keyword evidence="1" id="KW-0472">Membrane</keyword>
<protein>
    <recommendedName>
        <fullName evidence="4">Transmembrane protein</fullName>
    </recommendedName>
</protein>
<evidence type="ECO:0000313" key="2">
    <source>
        <dbReference type="EMBL" id="VVE85884.1"/>
    </source>
</evidence>
<dbReference type="AlphaFoldDB" id="A0A5E5BJK3"/>
<reference evidence="2 3" key="1">
    <citation type="submission" date="2019-08" db="EMBL/GenBank/DDBJ databases">
        <authorList>
            <person name="Peeters C."/>
        </authorList>
    </citation>
    <scope>NUCLEOTIDE SEQUENCE [LARGE SCALE GENOMIC DNA]</scope>
    <source>
        <strain evidence="2 3">LMG 31121</strain>
    </source>
</reference>
<proteinExistence type="predicted"/>
<evidence type="ECO:0000256" key="1">
    <source>
        <dbReference type="SAM" id="Phobius"/>
    </source>
</evidence>
<sequence>MAPVVVTAPTSPDRVAVPSALTGALHNFQQAIRDLRDVFATAGGSSSGVVLLRNCQDRVTSLDALCACASVPRALILSDLADTAQALEKAQQAVVKEIPQLVPGLAERILAQFGILLGAIASVVIFLAAPYLAPTATAIAWTEGAAMGLLCASVFGLGWVERRDAARNNLGDLEPALATIRAATVRAEADYTLERIRTQVSVKTRAFYDPLLNPTLGSSENGAPPNQTALPARRLKASVDKSPLCAVLLGLHAGAISVSSEAGLKQLCLALDAEAVEEMAALAQPPSVLAGEAVHTENRPAFDPRDHLTFRPPSSATFGRGRPVIPASH</sequence>
<evidence type="ECO:0008006" key="4">
    <source>
        <dbReference type="Google" id="ProtNLM"/>
    </source>
</evidence>
<feature type="transmembrane region" description="Helical" evidence="1">
    <location>
        <begin position="138"/>
        <end position="160"/>
    </location>
</feature>
<name>A0A5E5BJK3_9BURK</name>